<comment type="caution">
    <text evidence="4">The sequence shown here is derived from an EMBL/GenBank/DDBJ whole genome shotgun (WGS) entry which is preliminary data.</text>
</comment>
<organism evidence="4 5">
    <name type="scientific">Teratosphaeria destructans</name>
    <dbReference type="NCBI Taxonomy" id="418781"/>
    <lineage>
        <taxon>Eukaryota</taxon>
        <taxon>Fungi</taxon>
        <taxon>Dikarya</taxon>
        <taxon>Ascomycota</taxon>
        <taxon>Pezizomycotina</taxon>
        <taxon>Dothideomycetes</taxon>
        <taxon>Dothideomycetidae</taxon>
        <taxon>Mycosphaerellales</taxon>
        <taxon>Teratosphaeriaceae</taxon>
        <taxon>Teratosphaeria</taxon>
    </lineage>
</organism>
<feature type="transmembrane region" description="Helical" evidence="2">
    <location>
        <begin position="174"/>
        <end position="195"/>
    </location>
</feature>
<keyword evidence="2" id="KW-1133">Transmembrane helix</keyword>
<evidence type="ECO:0000313" key="5">
    <source>
        <dbReference type="Proteomes" id="UP001138500"/>
    </source>
</evidence>
<keyword evidence="2" id="KW-0812">Transmembrane</keyword>
<keyword evidence="3" id="KW-0732">Signal</keyword>
<keyword evidence="2" id="KW-0472">Membrane</keyword>
<accession>A0A9W7SYK0</accession>
<feature type="region of interest" description="Disordered" evidence="1">
    <location>
        <begin position="213"/>
        <end position="264"/>
    </location>
</feature>
<evidence type="ECO:0000256" key="1">
    <source>
        <dbReference type="SAM" id="MobiDB-lite"/>
    </source>
</evidence>
<name>A0A9W7SYK0_9PEZI</name>
<feature type="region of interest" description="Disordered" evidence="1">
    <location>
        <begin position="120"/>
        <end position="146"/>
    </location>
</feature>
<feature type="signal peptide" evidence="3">
    <location>
        <begin position="1"/>
        <end position="16"/>
    </location>
</feature>
<evidence type="ECO:0000313" key="4">
    <source>
        <dbReference type="EMBL" id="KAH9842148.1"/>
    </source>
</evidence>
<evidence type="ECO:0000256" key="2">
    <source>
        <dbReference type="SAM" id="Phobius"/>
    </source>
</evidence>
<protein>
    <submittedName>
        <fullName evidence="4">Integral membrane protein</fullName>
    </submittedName>
</protein>
<evidence type="ECO:0000256" key="3">
    <source>
        <dbReference type="SAM" id="SignalP"/>
    </source>
</evidence>
<feature type="region of interest" description="Disordered" evidence="1">
    <location>
        <begin position="307"/>
        <end position="350"/>
    </location>
</feature>
<dbReference type="OrthoDB" id="5426355at2759"/>
<keyword evidence="5" id="KW-1185">Reference proteome</keyword>
<dbReference type="Proteomes" id="UP001138500">
    <property type="component" value="Unassembled WGS sequence"/>
</dbReference>
<sequence length="350" mass="36384">MERLRVLLISLTLASAQLLTNGNSQLPSCASSCQVLTQAASACGGGTTTASQSTWSCFCQSGYLKSLYDSDTGICDSVCTSVADSQQVSTWYKSNCGSDNGASEHAGSGSSSTATSASASVNAGSTASDPGATAAGASTATSNGSSDGGKSWYGFVTLAHEFEPRRTWSTHYRWVIMLIVLAIGLSSMAVLAVYIKRRYDRKADQIRQGFNAGITTRSAPPAPSRRGADGAGDSSFLSTTQMSGAGTFESGSGRNTPARTRDAFMPYGYGYTRSESRLTSRADMDARRSPLARGGTPVVDLEKEIDGAAAPDGGISTDSTQGKSGKRRILVRERSMLGPESPNLGENSVG</sequence>
<feature type="chain" id="PRO_5040741657" evidence="3">
    <location>
        <begin position="17"/>
        <end position="350"/>
    </location>
</feature>
<proteinExistence type="predicted"/>
<feature type="compositionally biased region" description="Polar residues" evidence="1">
    <location>
        <begin position="235"/>
        <end position="258"/>
    </location>
</feature>
<dbReference type="AlphaFoldDB" id="A0A9W7SYK0"/>
<reference evidence="4 5" key="1">
    <citation type="journal article" date="2018" name="IMA Fungus">
        <title>IMA Genome-F 10: Nine draft genome sequences of Claviceps purpurea s.lat., including C. arundinis, C. humidiphila, and C. cf. spartinae, pseudomolecules for the pitch canker pathogen Fusarium circinatum, draft genome of Davidsoniella eucalypti, Grosmannia galeiformis, Quambalaria eucalypti, and Teratosphaeria destructans.</title>
        <authorList>
            <person name="Wingfield B.D."/>
            <person name="Liu M."/>
            <person name="Nguyen H.D."/>
            <person name="Lane F.A."/>
            <person name="Morgan S.W."/>
            <person name="De Vos L."/>
            <person name="Wilken P.M."/>
            <person name="Duong T.A."/>
            <person name="Aylward J."/>
            <person name="Coetzee M.P."/>
            <person name="Dadej K."/>
            <person name="De Beer Z.W."/>
            <person name="Findlay W."/>
            <person name="Havenga M."/>
            <person name="Kolarik M."/>
            <person name="Menzies J.G."/>
            <person name="Naidoo K."/>
            <person name="Pochopski O."/>
            <person name="Shoukouhi P."/>
            <person name="Santana Q.C."/>
            <person name="Seifert K.A."/>
            <person name="Soal N."/>
            <person name="Steenkamp E.T."/>
            <person name="Tatham C.T."/>
            <person name="van der Nest M.A."/>
            <person name="Wingfield M.J."/>
        </authorList>
    </citation>
    <scope>NUCLEOTIDE SEQUENCE [LARGE SCALE GENOMIC DNA]</scope>
    <source>
        <strain evidence="4">CMW44962</strain>
    </source>
</reference>
<gene>
    <name evidence="4" type="ORF">Tdes44962_MAKER07657</name>
</gene>
<reference evidence="4 5" key="2">
    <citation type="journal article" date="2021" name="Curr. Genet.">
        <title>Genetic response to nitrogen starvation in the aggressive Eucalyptus foliar pathogen Teratosphaeria destructans.</title>
        <authorList>
            <person name="Havenga M."/>
            <person name="Wingfield B.D."/>
            <person name="Wingfield M.J."/>
            <person name="Dreyer L.L."/>
            <person name="Roets F."/>
            <person name="Aylward J."/>
        </authorList>
    </citation>
    <scope>NUCLEOTIDE SEQUENCE [LARGE SCALE GENOMIC DNA]</scope>
    <source>
        <strain evidence="4">CMW44962</strain>
    </source>
</reference>
<dbReference type="EMBL" id="RIBY02000447">
    <property type="protein sequence ID" value="KAH9842148.1"/>
    <property type="molecule type" value="Genomic_DNA"/>
</dbReference>